<keyword evidence="1" id="KW-0547">Nucleotide-binding</keyword>
<dbReference type="Pfam" id="PF00005">
    <property type="entry name" value="ABC_tran"/>
    <property type="match status" value="1"/>
</dbReference>
<evidence type="ECO:0000256" key="2">
    <source>
        <dbReference type="ARBA" id="ARBA00022840"/>
    </source>
</evidence>
<reference evidence="5 6" key="1">
    <citation type="submission" date="2020-08" db="EMBL/GenBank/DDBJ databases">
        <title>Sequencing the genomes of 1000 actinobacteria strains.</title>
        <authorList>
            <person name="Klenk H.-P."/>
        </authorList>
    </citation>
    <scope>NUCLEOTIDE SEQUENCE [LARGE SCALE GENOMIC DNA]</scope>
    <source>
        <strain evidence="5 6">DSM 44598</strain>
    </source>
</reference>
<proteinExistence type="predicted"/>
<feature type="compositionally biased region" description="Low complexity" evidence="3">
    <location>
        <begin position="7"/>
        <end position="22"/>
    </location>
</feature>
<dbReference type="PROSITE" id="PS00211">
    <property type="entry name" value="ABC_TRANSPORTER_1"/>
    <property type="match status" value="1"/>
</dbReference>
<dbReference type="InterPro" id="IPR003439">
    <property type="entry name" value="ABC_transporter-like_ATP-bd"/>
</dbReference>
<organism evidence="5 6">
    <name type="scientific">Nocardiopsis metallicus</name>
    <dbReference type="NCBI Taxonomy" id="179819"/>
    <lineage>
        <taxon>Bacteria</taxon>
        <taxon>Bacillati</taxon>
        <taxon>Actinomycetota</taxon>
        <taxon>Actinomycetes</taxon>
        <taxon>Streptosporangiales</taxon>
        <taxon>Nocardiopsidaceae</taxon>
        <taxon>Nocardiopsis</taxon>
    </lineage>
</organism>
<accession>A0A840W180</accession>
<name>A0A840W180_9ACTN</name>
<evidence type="ECO:0000259" key="4">
    <source>
        <dbReference type="PROSITE" id="PS50893"/>
    </source>
</evidence>
<evidence type="ECO:0000313" key="5">
    <source>
        <dbReference type="EMBL" id="MBB5489734.1"/>
    </source>
</evidence>
<dbReference type="InterPro" id="IPR017871">
    <property type="entry name" value="ABC_transporter-like_CS"/>
</dbReference>
<comment type="caution">
    <text evidence="5">The sequence shown here is derived from an EMBL/GenBank/DDBJ whole genome shotgun (WGS) entry which is preliminary data.</text>
</comment>
<feature type="region of interest" description="Disordered" evidence="3">
    <location>
        <begin position="1"/>
        <end position="24"/>
    </location>
</feature>
<gene>
    <name evidence="5" type="ORF">HNR07_000871</name>
</gene>
<dbReference type="InterPro" id="IPR050107">
    <property type="entry name" value="ABC_carbohydrate_import_ATPase"/>
</dbReference>
<dbReference type="InterPro" id="IPR027417">
    <property type="entry name" value="P-loop_NTPase"/>
</dbReference>
<dbReference type="SUPFAM" id="SSF52540">
    <property type="entry name" value="P-loop containing nucleoside triphosphate hydrolases"/>
    <property type="match status" value="1"/>
</dbReference>
<dbReference type="PROSITE" id="PS50893">
    <property type="entry name" value="ABC_TRANSPORTER_2"/>
    <property type="match status" value="1"/>
</dbReference>
<evidence type="ECO:0000256" key="3">
    <source>
        <dbReference type="SAM" id="MobiDB-lite"/>
    </source>
</evidence>
<evidence type="ECO:0000313" key="6">
    <source>
        <dbReference type="Proteomes" id="UP000579647"/>
    </source>
</evidence>
<dbReference type="Gene3D" id="3.40.50.300">
    <property type="entry name" value="P-loop containing nucleotide triphosphate hydrolases"/>
    <property type="match status" value="1"/>
</dbReference>
<sequence length="288" mass="30059">MSEKPAPETAASAAAAPERPATGQTPILQARGLVKRYGRVTALAGADLELYPGEILAVIGDNGAGKSSLIKALSGALVPDAGEILVDGTPVRLPSPIAAREAGIETVHQSLAVSPSLDIATNLFLGRELRKPGILGSVFRMLDRSRMRDEARRHLDDLGIMTIQNPGQAVETLSGGQRQAVAVARAAAFGNKVVIMDEPTAALGVRESRAVLDLTLRVRDNGLPVILISHNMPHVFEVADRVHVQRLGRRIATLDPAGCGMADAVAVMTGAVDPADLPEEAHAPGGSL</sequence>
<feature type="domain" description="ABC transporter" evidence="4">
    <location>
        <begin position="28"/>
        <end position="272"/>
    </location>
</feature>
<keyword evidence="6" id="KW-1185">Reference proteome</keyword>
<dbReference type="PANTHER" id="PTHR43790">
    <property type="entry name" value="CARBOHYDRATE TRANSPORT ATP-BINDING PROTEIN MG119-RELATED"/>
    <property type="match status" value="1"/>
</dbReference>
<keyword evidence="2 5" id="KW-0067">ATP-binding</keyword>
<protein>
    <submittedName>
        <fullName evidence="5">Fructose transport system ATP-binding protein</fullName>
    </submittedName>
</protein>
<dbReference type="GO" id="GO:0005524">
    <property type="term" value="F:ATP binding"/>
    <property type="evidence" value="ECO:0007669"/>
    <property type="project" value="UniProtKB-KW"/>
</dbReference>
<dbReference type="Proteomes" id="UP000579647">
    <property type="component" value="Unassembled WGS sequence"/>
</dbReference>
<dbReference type="SMART" id="SM00382">
    <property type="entry name" value="AAA"/>
    <property type="match status" value="1"/>
</dbReference>
<dbReference type="AlphaFoldDB" id="A0A840W180"/>
<evidence type="ECO:0000256" key="1">
    <source>
        <dbReference type="ARBA" id="ARBA00022741"/>
    </source>
</evidence>
<dbReference type="CDD" id="cd03216">
    <property type="entry name" value="ABC_Carb_Monos_I"/>
    <property type="match status" value="1"/>
</dbReference>
<dbReference type="RefSeq" id="WP_376769902.1">
    <property type="nucleotide sequence ID" value="NZ_BAAAKM010000011.1"/>
</dbReference>
<dbReference type="InterPro" id="IPR003593">
    <property type="entry name" value="AAA+_ATPase"/>
</dbReference>
<dbReference type="EMBL" id="JACHDO010000001">
    <property type="protein sequence ID" value="MBB5489734.1"/>
    <property type="molecule type" value="Genomic_DNA"/>
</dbReference>
<dbReference type="PANTHER" id="PTHR43790:SF8">
    <property type="entry name" value="SUGAR ABC TRANSPORTER ATP-BINDING PROTEIN"/>
    <property type="match status" value="1"/>
</dbReference>
<dbReference type="GO" id="GO:0016887">
    <property type="term" value="F:ATP hydrolysis activity"/>
    <property type="evidence" value="ECO:0007669"/>
    <property type="project" value="InterPro"/>
</dbReference>